<feature type="compositionally biased region" description="Basic and acidic residues" evidence="1">
    <location>
        <begin position="1"/>
        <end position="10"/>
    </location>
</feature>
<evidence type="ECO:0000313" key="3">
    <source>
        <dbReference type="EMBL" id="KAG7370015.1"/>
    </source>
</evidence>
<organism evidence="3 4">
    <name type="scientific">Nitzschia inconspicua</name>
    <dbReference type="NCBI Taxonomy" id="303405"/>
    <lineage>
        <taxon>Eukaryota</taxon>
        <taxon>Sar</taxon>
        <taxon>Stramenopiles</taxon>
        <taxon>Ochrophyta</taxon>
        <taxon>Bacillariophyta</taxon>
        <taxon>Bacillariophyceae</taxon>
        <taxon>Bacillariophycidae</taxon>
        <taxon>Bacillariales</taxon>
        <taxon>Bacillariaceae</taxon>
        <taxon>Nitzschia</taxon>
    </lineage>
</organism>
<feature type="region of interest" description="Disordered" evidence="1">
    <location>
        <begin position="214"/>
        <end position="255"/>
    </location>
</feature>
<feature type="compositionally biased region" description="Low complexity" evidence="1">
    <location>
        <begin position="241"/>
        <end position="250"/>
    </location>
</feature>
<reference evidence="3" key="1">
    <citation type="journal article" date="2021" name="Sci. Rep.">
        <title>Diploid genomic architecture of Nitzschia inconspicua, an elite biomass production diatom.</title>
        <authorList>
            <person name="Oliver A."/>
            <person name="Podell S."/>
            <person name="Pinowska A."/>
            <person name="Traller J.C."/>
            <person name="Smith S.R."/>
            <person name="McClure R."/>
            <person name="Beliaev A."/>
            <person name="Bohutskyi P."/>
            <person name="Hill E.A."/>
            <person name="Rabines A."/>
            <person name="Zheng H."/>
            <person name="Allen L.Z."/>
            <person name="Kuo A."/>
            <person name="Grigoriev I.V."/>
            <person name="Allen A.E."/>
            <person name="Hazlebeck D."/>
            <person name="Allen E.E."/>
        </authorList>
    </citation>
    <scope>NUCLEOTIDE SEQUENCE</scope>
    <source>
        <strain evidence="3">Hildebrandi</strain>
    </source>
</reference>
<proteinExistence type="predicted"/>
<dbReference type="Proteomes" id="UP000693970">
    <property type="component" value="Unassembled WGS sequence"/>
</dbReference>
<sequence length="421" mass="47566">MPKRNTDNHNKSLNRQRNRTVLQDDQRRISEAPTIVSMQKPHTKFATESNEMMDSINSKDDRFKGPQLKQSTSNDSSSDDTDRSSAANLSSKRNADQDISEDQHSRVPLSEVGPYDVLSGRDKAVFNYVGNRRFRVSLALWIPRYEEAKTKSQKAAVIGSLCKMLKYEAGVRFLKRMEGRPGEEDYYVELNSTQTKKKVGHAIRDMAVARKEVSQRRLSALKTKRMGKKTRHESDEDSCCSDDNTSTNSDEQTDSNLRDSLSALLPFVANDPHDEAETSMEPLPFAGRTHDSNGSSVFVPQAATSMGQPLHNSTMLDTHGSELSAPIVLPIPPPPHPEQLSSSNTFPGPQPYYYANHFHYHYHRYPHHHREEGSLQPISLHEPLQYLNQAYLQSHRPSLHVNRSTSNESAEDTKVASFKFS</sequence>
<comment type="caution">
    <text evidence="3">The sequence shown here is derived from an EMBL/GenBank/DDBJ whole genome shotgun (WGS) entry which is preliminary data.</text>
</comment>
<evidence type="ECO:0000259" key="2">
    <source>
        <dbReference type="Pfam" id="PF20710"/>
    </source>
</evidence>
<keyword evidence="4" id="KW-1185">Reference proteome</keyword>
<feature type="region of interest" description="Disordered" evidence="1">
    <location>
        <begin position="1"/>
        <end position="114"/>
    </location>
</feature>
<feature type="compositionally biased region" description="Polar residues" evidence="1">
    <location>
        <begin position="46"/>
        <end position="56"/>
    </location>
</feature>
<gene>
    <name evidence="3" type="ORF">IV203_027761</name>
</gene>
<dbReference type="InterPro" id="IPR049227">
    <property type="entry name" value="DUF6824"/>
</dbReference>
<evidence type="ECO:0000313" key="4">
    <source>
        <dbReference type="Proteomes" id="UP000693970"/>
    </source>
</evidence>
<dbReference type="Pfam" id="PF20710">
    <property type="entry name" value="DUF6824"/>
    <property type="match status" value="1"/>
</dbReference>
<dbReference type="AlphaFoldDB" id="A0A9K3Q4F5"/>
<feature type="compositionally biased region" description="Basic residues" evidence="1">
    <location>
        <begin position="222"/>
        <end position="231"/>
    </location>
</feature>
<feature type="compositionally biased region" description="Polar residues" evidence="1">
    <location>
        <begin position="399"/>
        <end position="408"/>
    </location>
</feature>
<feature type="region of interest" description="Disordered" evidence="1">
    <location>
        <begin position="399"/>
        <end position="421"/>
    </location>
</feature>
<reference evidence="3" key="2">
    <citation type="submission" date="2021-04" db="EMBL/GenBank/DDBJ databases">
        <authorList>
            <person name="Podell S."/>
        </authorList>
    </citation>
    <scope>NUCLEOTIDE SEQUENCE</scope>
    <source>
        <strain evidence="3">Hildebrandi</strain>
    </source>
</reference>
<feature type="compositionally biased region" description="Basic and acidic residues" evidence="1">
    <location>
        <begin position="93"/>
        <end position="105"/>
    </location>
</feature>
<dbReference type="EMBL" id="JAGRRH010000005">
    <property type="protein sequence ID" value="KAG7370015.1"/>
    <property type="molecule type" value="Genomic_DNA"/>
</dbReference>
<protein>
    <recommendedName>
        <fullName evidence="2">DUF6824 domain-containing protein</fullName>
    </recommendedName>
</protein>
<name>A0A9K3Q4F5_9STRA</name>
<evidence type="ECO:0000256" key="1">
    <source>
        <dbReference type="SAM" id="MobiDB-lite"/>
    </source>
</evidence>
<accession>A0A9K3Q4F5</accession>
<feature type="domain" description="DUF6824" evidence="2">
    <location>
        <begin position="116"/>
        <end position="205"/>
    </location>
</feature>
<dbReference type="OrthoDB" id="49453at2759"/>